<reference evidence="2" key="2">
    <citation type="journal article" date="2021" name="PeerJ">
        <title>Extensive microbial diversity within the chicken gut microbiome revealed by metagenomics and culture.</title>
        <authorList>
            <person name="Gilroy R."/>
            <person name="Ravi A."/>
            <person name="Getino M."/>
            <person name="Pursley I."/>
            <person name="Horton D.L."/>
            <person name="Alikhan N.F."/>
            <person name="Baker D."/>
            <person name="Gharbi K."/>
            <person name="Hall N."/>
            <person name="Watson M."/>
            <person name="Adriaenssens E.M."/>
            <person name="Foster-Nyarko E."/>
            <person name="Jarju S."/>
            <person name="Secka A."/>
            <person name="Antonio M."/>
            <person name="Oren A."/>
            <person name="Chaudhuri R.R."/>
            <person name="La Ragione R."/>
            <person name="Hildebrand F."/>
            <person name="Pallen M.J."/>
        </authorList>
    </citation>
    <scope>NUCLEOTIDE SEQUENCE</scope>
    <source>
        <strain evidence="2">ChiSjej4B22-8349</strain>
    </source>
</reference>
<dbReference type="EMBL" id="DVOB01000108">
    <property type="protein sequence ID" value="HIU96028.1"/>
    <property type="molecule type" value="Genomic_DNA"/>
</dbReference>
<feature type="compositionally biased region" description="Basic residues" evidence="1">
    <location>
        <begin position="40"/>
        <end position="54"/>
    </location>
</feature>
<evidence type="ECO:0000256" key="1">
    <source>
        <dbReference type="SAM" id="MobiDB-lite"/>
    </source>
</evidence>
<name>A0A9D1N6H8_9FIRM</name>
<gene>
    <name evidence="2" type="ORF">IAD25_04865</name>
</gene>
<organism evidence="2 3">
    <name type="scientific">Candidatus Allocopromorpha excrementipullorum</name>
    <dbReference type="NCBI Taxonomy" id="2840743"/>
    <lineage>
        <taxon>Bacteria</taxon>
        <taxon>Bacillati</taxon>
        <taxon>Bacillota</taxon>
        <taxon>Clostridia</taxon>
        <taxon>Eubacteriales</taxon>
        <taxon>Eubacteriaceae</taxon>
        <taxon>Eubacteriaceae incertae sedis</taxon>
        <taxon>Candidatus Allocopromorpha</taxon>
    </lineage>
</organism>
<evidence type="ECO:0000313" key="2">
    <source>
        <dbReference type="EMBL" id="HIU96028.1"/>
    </source>
</evidence>
<proteinExistence type="predicted"/>
<evidence type="ECO:0000313" key="3">
    <source>
        <dbReference type="Proteomes" id="UP000824130"/>
    </source>
</evidence>
<reference evidence="2" key="1">
    <citation type="submission" date="2020-10" db="EMBL/GenBank/DDBJ databases">
        <authorList>
            <person name="Gilroy R."/>
        </authorList>
    </citation>
    <scope>NUCLEOTIDE SEQUENCE</scope>
    <source>
        <strain evidence="2">ChiSjej4B22-8349</strain>
    </source>
</reference>
<dbReference type="Proteomes" id="UP000824130">
    <property type="component" value="Unassembled WGS sequence"/>
</dbReference>
<protein>
    <submittedName>
        <fullName evidence="2">Uncharacterized protein</fullName>
    </submittedName>
</protein>
<sequence>MGRKKTGAIPTVPPREKEKMVIDMNRVARAKAYHNPGFRTGRHMSQKDRPRKKDWKREYERKSGQWSDRNPGPIFLLGESGRRPIVRRAAHGNYRGTASGRGFAIVSAVFEAVL</sequence>
<feature type="region of interest" description="Disordered" evidence="1">
    <location>
        <begin position="31"/>
        <end position="78"/>
    </location>
</feature>
<dbReference type="AlphaFoldDB" id="A0A9D1N6H8"/>
<comment type="caution">
    <text evidence="2">The sequence shown here is derived from an EMBL/GenBank/DDBJ whole genome shotgun (WGS) entry which is preliminary data.</text>
</comment>
<accession>A0A9D1N6H8</accession>